<dbReference type="EMBL" id="BARU01002427">
    <property type="protein sequence ID" value="GAH28079.1"/>
    <property type="molecule type" value="Genomic_DNA"/>
</dbReference>
<gene>
    <name evidence="1" type="ORF">S03H2_05739</name>
</gene>
<dbReference type="AlphaFoldDB" id="X1FFB4"/>
<accession>X1FFB4</accession>
<evidence type="ECO:0000313" key="1">
    <source>
        <dbReference type="EMBL" id="GAH28079.1"/>
    </source>
</evidence>
<comment type="caution">
    <text evidence="1">The sequence shown here is derived from an EMBL/GenBank/DDBJ whole genome shotgun (WGS) entry which is preliminary data.</text>
</comment>
<protein>
    <submittedName>
        <fullName evidence="1">Uncharacterized protein</fullName>
    </submittedName>
</protein>
<organism evidence="1">
    <name type="scientific">marine sediment metagenome</name>
    <dbReference type="NCBI Taxonomy" id="412755"/>
    <lineage>
        <taxon>unclassified sequences</taxon>
        <taxon>metagenomes</taxon>
        <taxon>ecological metagenomes</taxon>
    </lineage>
</organism>
<sequence length="58" mass="6548">MSKETIIVLPDGSKYELTPKGIKFAEDLEKFFAKLGIPKEDIPLYLEKLARPNGARNL</sequence>
<proteinExistence type="predicted"/>
<reference evidence="1" key="1">
    <citation type="journal article" date="2014" name="Front. Microbiol.">
        <title>High frequency of phylogenetically diverse reductive dehalogenase-homologous genes in deep subseafloor sedimentary metagenomes.</title>
        <authorList>
            <person name="Kawai M."/>
            <person name="Futagami T."/>
            <person name="Toyoda A."/>
            <person name="Takaki Y."/>
            <person name="Nishi S."/>
            <person name="Hori S."/>
            <person name="Arai W."/>
            <person name="Tsubouchi T."/>
            <person name="Morono Y."/>
            <person name="Uchiyama I."/>
            <person name="Ito T."/>
            <person name="Fujiyama A."/>
            <person name="Inagaki F."/>
            <person name="Takami H."/>
        </authorList>
    </citation>
    <scope>NUCLEOTIDE SEQUENCE</scope>
    <source>
        <strain evidence="1">Expedition CK06-06</strain>
    </source>
</reference>
<name>X1FFB4_9ZZZZ</name>